<feature type="compositionally biased region" description="Pro residues" evidence="1">
    <location>
        <begin position="328"/>
        <end position="343"/>
    </location>
</feature>
<keyword evidence="4" id="KW-1185">Reference proteome</keyword>
<dbReference type="AlphaFoldDB" id="A0A844HQ70"/>
<feature type="compositionally biased region" description="Low complexity" evidence="1">
    <location>
        <begin position="477"/>
        <end position="487"/>
    </location>
</feature>
<feature type="compositionally biased region" description="Low complexity" evidence="1">
    <location>
        <begin position="496"/>
        <end position="538"/>
    </location>
</feature>
<reference evidence="3 4" key="1">
    <citation type="submission" date="2019-11" db="EMBL/GenBank/DDBJ databases">
        <authorList>
            <person name="Dong K."/>
        </authorList>
    </citation>
    <scope>NUCLEOTIDE SEQUENCE [LARGE SCALE GENOMIC DNA]</scope>
    <source>
        <strain evidence="3 4">NBRC 112902</strain>
    </source>
</reference>
<evidence type="ECO:0008006" key="5">
    <source>
        <dbReference type="Google" id="ProtNLM"/>
    </source>
</evidence>
<feature type="region of interest" description="Disordered" evidence="1">
    <location>
        <begin position="417"/>
        <end position="445"/>
    </location>
</feature>
<feature type="compositionally biased region" description="Polar residues" evidence="1">
    <location>
        <begin position="896"/>
        <end position="908"/>
    </location>
</feature>
<feature type="compositionally biased region" description="Basic and acidic residues" evidence="1">
    <location>
        <begin position="671"/>
        <end position="683"/>
    </location>
</feature>
<dbReference type="OrthoDB" id="7870459at2"/>
<dbReference type="InterPro" id="IPR043129">
    <property type="entry name" value="ATPase_NBD"/>
</dbReference>
<feature type="region of interest" description="Disordered" evidence="1">
    <location>
        <begin position="306"/>
        <end position="346"/>
    </location>
</feature>
<sequence>MSHDSATEYGLSFGGDAVHLQKRERPLEATDRARQPAWRHLGSVDFDEPDFREVLVNLRMMATGQGADVLMPVTLIIPDDQILYTTLTVPPSGDRDWAVARALDGLTPYAIDELAFDWRGESDSVRVAAVARQTLREAREFALQYGFDGEAYCADPEGELFPGEPVFEPDPAPRHRPVVDPGSAGVTASELMIEEEPSEPTPVVVAPPPIVAADPAPEAEPEVLAEAPVEADTIAPETVELTPADPEHEARVLEAAAALAATQDHAPTEAEVKVPPVVRHAPARPAPIPPAPTPVAAPSPMLNARARAVHRRAAEARQAKPTAAAAPAPAPAPAAPTRAPAPPQRRRSVGMLTAMLATLLVGLVLIWAFIVPEARPAQIAATPDPLPIVTVNAPAPEPEPAPPQTMPVIEETVTPAPVAPAPPAAPEAPAPVAAAPNPVEPGPQTAPVGKQVTLADMPPERARRVLVAASATAAAVVSSGSSEPSKAQPAPQPTSQPVAEPAAQPETPAAVAEVPAPQKRPGTAPATAAAQPAAPAATRVTNSARPQLSPRRSTPQTTEPRVDTAPRVPESPLPYTATQKSGQPLNSSRPPQRKRVDRSGATQTAPATRESASAEGATRSMPAAGRPPQRPEGSAPDLIDDADLLDPAEQRQLDALILDLRSQGLVAAKPVPRDFGPRFADARPKRKPAGAKPVSDAVSPAAVEEALRSASNASPARNSGGLLNGSSRPSARPDGRPGGRASTAPISDEAVEKAIAAAVDASPAIPNATKLASSPLPPRRSGGASAPAEAEDDDKPEAPAAAAAAAVAAPAAGPSEAELAARRALDEQLQAQAEARIRARAQADAAAEAQARAQAEARARAQAEAEERAARAQKQVYKPQEIDDEPEVAANVPRGGSTSASVASNATQRRAMDTGRTTIIGIIGAGNASRALIRLRNGKVVTVRLGDKIDGGTINSIGNGKLTYVKAGRQRELRLLDGR</sequence>
<evidence type="ECO:0000313" key="3">
    <source>
        <dbReference type="EMBL" id="MTH59772.1"/>
    </source>
</evidence>
<evidence type="ECO:0000256" key="2">
    <source>
        <dbReference type="SAM" id="Phobius"/>
    </source>
</evidence>
<feature type="compositionally biased region" description="Low complexity" evidence="1">
    <location>
        <begin position="798"/>
        <end position="809"/>
    </location>
</feature>
<feature type="region of interest" description="Disordered" evidence="1">
    <location>
        <begin position="767"/>
        <end position="809"/>
    </location>
</feature>
<evidence type="ECO:0000313" key="4">
    <source>
        <dbReference type="Proteomes" id="UP000449846"/>
    </source>
</evidence>
<feature type="compositionally biased region" description="Basic and acidic residues" evidence="1">
    <location>
        <begin position="855"/>
        <end position="870"/>
    </location>
</feature>
<feature type="transmembrane region" description="Helical" evidence="2">
    <location>
        <begin position="349"/>
        <end position="370"/>
    </location>
</feature>
<dbReference type="SUPFAM" id="SSF53067">
    <property type="entry name" value="Actin-like ATPase domain"/>
    <property type="match status" value="1"/>
</dbReference>
<keyword evidence="2" id="KW-0812">Transmembrane</keyword>
<dbReference type="Proteomes" id="UP000449846">
    <property type="component" value="Unassembled WGS sequence"/>
</dbReference>
<feature type="region of interest" description="Disordered" evidence="1">
    <location>
        <begin position="477"/>
        <end position="646"/>
    </location>
</feature>
<evidence type="ECO:0000256" key="1">
    <source>
        <dbReference type="SAM" id="MobiDB-lite"/>
    </source>
</evidence>
<dbReference type="EMBL" id="WMIG01000004">
    <property type="protein sequence ID" value="MTH59772.1"/>
    <property type="molecule type" value="Genomic_DNA"/>
</dbReference>
<proteinExistence type="predicted"/>
<keyword evidence="2" id="KW-1133">Transmembrane helix</keyword>
<comment type="caution">
    <text evidence="3">The sequence shown here is derived from an EMBL/GenBank/DDBJ whole genome shotgun (WGS) entry which is preliminary data.</text>
</comment>
<organism evidence="3 4">
    <name type="scientific">Paracoccus litorisediminis</name>
    <dbReference type="NCBI Taxonomy" id="2006130"/>
    <lineage>
        <taxon>Bacteria</taxon>
        <taxon>Pseudomonadati</taxon>
        <taxon>Pseudomonadota</taxon>
        <taxon>Alphaproteobacteria</taxon>
        <taxon>Rhodobacterales</taxon>
        <taxon>Paracoccaceae</taxon>
        <taxon>Paracoccus</taxon>
    </lineage>
</organism>
<feature type="compositionally biased region" description="Pro residues" evidence="1">
    <location>
        <begin position="417"/>
        <end position="429"/>
    </location>
</feature>
<feature type="region of interest" description="Disordered" evidence="1">
    <location>
        <begin position="853"/>
        <end position="910"/>
    </location>
</feature>
<gene>
    <name evidence="3" type="ORF">GL300_11185</name>
</gene>
<name>A0A844HQ70_9RHOB</name>
<dbReference type="RefSeq" id="WP_155039699.1">
    <property type="nucleotide sequence ID" value="NZ_JBHGCD010000020.1"/>
</dbReference>
<feature type="compositionally biased region" description="Low complexity" evidence="1">
    <location>
        <begin position="708"/>
        <end position="719"/>
    </location>
</feature>
<protein>
    <recommendedName>
        <fullName evidence="5">Translation initiation factor 2</fullName>
    </recommendedName>
</protein>
<feature type="region of interest" description="Disordered" evidence="1">
    <location>
        <begin position="665"/>
        <end position="745"/>
    </location>
</feature>
<accession>A0A844HQ70</accession>
<feature type="compositionally biased region" description="Polar residues" evidence="1">
    <location>
        <begin position="576"/>
        <end position="590"/>
    </location>
</feature>
<keyword evidence="2" id="KW-0472">Membrane</keyword>
<feature type="compositionally biased region" description="Polar residues" evidence="1">
    <location>
        <begin position="539"/>
        <end position="559"/>
    </location>
</feature>